<dbReference type="Proteomes" id="UP000824093">
    <property type="component" value="Unassembled WGS sequence"/>
</dbReference>
<feature type="binding site" evidence="10">
    <location>
        <position position="109"/>
    </location>
    <ligand>
        <name>L-histidine</name>
        <dbReference type="ChEBI" id="CHEBI:57595"/>
    </ligand>
</feature>
<evidence type="ECO:0000256" key="6">
    <source>
        <dbReference type="ARBA" id="ARBA00022605"/>
    </source>
</evidence>
<dbReference type="GO" id="GO:0000105">
    <property type="term" value="P:L-histidine biosynthetic process"/>
    <property type="evidence" value="ECO:0007669"/>
    <property type="project" value="UniProtKB-UniRule"/>
</dbReference>
<reference evidence="12" key="2">
    <citation type="journal article" date="2021" name="PeerJ">
        <title>Extensive microbial diversity within the chicken gut microbiome revealed by metagenomics and culture.</title>
        <authorList>
            <person name="Gilroy R."/>
            <person name="Ravi A."/>
            <person name="Getino M."/>
            <person name="Pursley I."/>
            <person name="Horton D.L."/>
            <person name="Alikhan N.F."/>
            <person name="Baker D."/>
            <person name="Gharbi K."/>
            <person name="Hall N."/>
            <person name="Watson M."/>
            <person name="Adriaenssens E.M."/>
            <person name="Foster-Nyarko E."/>
            <person name="Jarju S."/>
            <person name="Secka A."/>
            <person name="Antonio M."/>
            <person name="Oren A."/>
            <person name="Chaudhuri R.R."/>
            <person name="La Ragione R."/>
            <person name="Hildebrand F."/>
            <person name="Pallen M.J."/>
        </authorList>
    </citation>
    <scope>NUCLEOTIDE SEQUENCE</scope>
    <source>
        <strain evidence="12">CHK195-15760</strain>
    </source>
</reference>
<evidence type="ECO:0000256" key="4">
    <source>
        <dbReference type="ARBA" id="ARBA00020397"/>
    </source>
</evidence>
<evidence type="ECO:0000313" key="12">
    <source>
        <dbReference type="EMBL" id="HIU51512.1"/>
    </source>
</evidence>
<dbReference type="InterPro" id="IPR004516">
    <property type="entry name" value="HisRS/HisZ"/>
</dbReference>
<keyword evidence="5 9" id="KW-0963">Cytoplasm</keyword>
<keyword evidence="12" id="KW-0328">Glycosyltransferase</keyword>
<dbReference type="GO" id="GO:0140096">
    <property type="term" value="F:catalytic activity, acting on a protein"/>
    <property type="evidence" value="ECO:0007669"/>
    <property type="project" value="UniProtKB-ARBA"/>
</dbReference>
<dbReference type="Gene3D" id="3.30.930.10">
    <property type="entry name" value="Bira Bifunctional Protein, Domain 2"/>
    <property type="match status" value="1"/>
</dbReference>
<dbReference type="EMBL" id="DVNH01000019">
    <property type="protein sequence ID" value="HIU51512.1"/>
    <property type="molecule type" value="Genomic_DNA"/>
</dbReference>
<gene>
    <name evidence="9" type="primary">hisZ</name>
    <name evidence="12" type="ORF">IAB70_02655</name>
</gene>
<evidence type="ECO:0000256" key="5">
    <source>
        <dbReference type="ARBA" id="ARBA00022490"/>
    </source>
</evidence>
<sequence length="323" mass="38482">MEKFQFLIPNESNETMIEEVRCLRKKEENLRNLWVNYQYQEILMSSFEYIELYKNVISNLEEEGLFQFINREGKRITLRWDFTIPIARYYISKKTNEVARYCYFGKVYRKEKALKGKNSENYQAGIELINEEKEQGETECLALLEDSLSVLRLQDFRIEFGSALFFKRVCELTGKKEELTHILEKKNESEMEKWIKQNSFSEDLNKLLRKLLRMNGTEEILERLLTEIKDEILREEILKLEAVKKKIKKQSKIIFDLAMVPKMEYYDGLMFQVYSKYVPNPIVSGGRYDRLYQKFGKEVSAIGIGFYQNEILQVLKKEGEENA</sequence>
<evidence type="ECO:0000313" key="13">
    <source>
        <dbReference type="Proteomes" id="UP000824093"/>
    </source>
</evidence>
<dbReference type="GO" id="GO:0005737">
    <property type="term" value="C:cytoplasm"/>
    <property type="evidence" value="ECO:0007669"/>
    <property type="project" value="UniProtKB-SubCell"/>
</dbReference>
<dbReference type="PANTHER" id="PTHR43707">
    <property type="entry name" value="HISTIDYL-TRNA SYNTHETASE"/>
    <property type="match status" value="1"/>
</dbReference>
<dbReference type="HAMAP" id="MF_00125">
    <property type="entry name" value="HisZ"/>
    <property type="match status" value="1"/>
</dbReference>
<keyword evidence="12" id="KW-0808">Transferase</keyword>
<dbReference type="SUPFAM" id="SSF55681">
    <property type="entry name" value="Class II aaRS and biotin synthetases"/>
    <property type="match status" value="1"/>
</dbReference>
<comment type="pathway">
    <text evidence="2 9">Amino-acid biosynthesis; L-histidine biosynthesis; L-histidine from 5-phospho-alpha-D-ribose 1-diphosphate: step 1/9.</text>
</comment>
<evidence type="ECO:0000259" key="11">
    <source>
        <dbReference type="Pfam" id="PF13393"/>
    </source>
</evidence>
<dbReference type="PANTHER" id="PTHR43707:SF6">
    <property type="entry name" value="ATP PHOSPHORIBOSYLTRANSFERASE REGULATORY SUBUNIT"/>
    <property type="match status" value="1"/>
</dbReference>
<feature type="domain" description="Class II Histidinyl-tRNA synthetase (HisRS)-like catalytic core" evidence="11">
    <location>
        <begin position="18"/>
        <end position="309"/>
    </location>
</feature>
<dbReference type="CDD" id="cd00773">
    <property type="entry name" value="HisRS-like_core"/>
    <property type="match status" value="1"/>
</dbReference>
<comment type="subunit">
    <text evidence="9">Heteromultimer composed of HisG and HisZ subunits.</text>
</comment>
<proteinExistence type="inferred from homology"/>
<name>A0A9D1M0V4_9FIRM</name>
<dbReference type="PIRSF" id="PIRSF001549">
    <property type="entry name" value="His-tRNA_synth"/>
    <property type="match status" value="1"/>
</dbReference>
<dbReference type="AlphaFoldDB" id="A0A9D1M0V4"/>
<dbReference type="GO" id="GO:0006427">
    <property type="term" value="P:histidyl-tRNA aminoacylation"/>
    <property type="evidence" value="ECO:0007669"/>
    <property type="project" value="TreeGrafter"/>
</dbReference>
<feature type="binding site" evidence="10">
    <location>
        <begin position="81"/>
        <end position="83"/>
    </location>
    <ligand>
        <name>L-histidine</name>
        <dbReference type="ChEBI" id="CHEBI:57595"/>
    </ligand>
</feature>
<keyword evidence="6 9" id="KW-0028">Amino-acid biosynthesis</keyword>
<comment type="similarity">
    <text evidence="3 9">Belongs to the class-II aminoacyl-tRNA synthetase family. HisZ subfamily.</text>
</comment>
<evidence type="ECO:0000256" key="2">
    <source>
        <dbReference type="ARBA" id="ARBA00004667"/>
    </source>
</evidence>
<evidence type="ECO:0000256" key="8">
    <source>
        <dbReference type="ARBA" id="ARBA00025246"/>
    </source>
</evidence>
<reference evidence="12" key="1">
    <citation type="submission" date="2020-10" db="EMBL/GenBank/DDBJ databases">
        <authorList>
            <person name="Gilroy R."/>
        </authorList>
    </citation>
    <scope>NUCLEOTIDE SEQUENCE</scope>
    <source>
        <strain evidence="12">CHK195-15760</strain>
    </source>
</reference>
<evidence type="ECO:0000256" key="10">
    <source>
        <dbReference type="PIRSR" id="PIRSR001549-1"/>
    </source>
</evidence>
<accession>A0A9D1M0V4</accession>
<dbReference type="InterPro" id="IPR004517">
    <property type="entry name" value="HisZ"/>
</dbReference>
<dbReference type="InterPro" id="IPR041715">
    <property type="entry name" value="HisRS-like_core"/>
</dbReference>
<comment type="subcellular location">
    <subcellularLocation>
        <location evidence="1 9">Cytoplasm</location>
    </subcellularLocation>
</comment>
<feature type="binding site" evidence="10">
    <location>
        <position position="127"/>
    </location>
    <ligand>
        <name>L-histidine</name>
        <dbReference type="ChEBI" id="CHEBI:57595"/>
    </ligand>
</feature>
<evidence type="ECO:0000256" key="3">
    <source>
        <dbReference type="ARBA" id="ARBA00005539"/>
    </source>
</evidence>
<comment type="miscellaneous">
    <text evidence="9">This function is generally fulfilled by the C-terminal part of HisG, which is missing in some bacteria such as this one.</text>
</comment>
<dbReference type="GO" id="GO:0004821">
    <property type="term" value="F:histidine-tRNA ligase activity"/>
    <property type="evidence" value="ECO:0007669"/>
    <property type="project" value="TreeGrafter"/>
</dbReference>
<protein>
    <recommendedName>
        <fullName evidence="4 9">ATP phosphoribosyltransferase regulatory subunit</fullName>
    </recommendedName>
</protein>
<evidence type="ECO:0000256" key="9">
    <source>
        <dbReference type="HAMAP-Rule" id="MF_00125"/>
    </source>
</evidence>
<feature type="binding site" evidence="10">
    <location>
        <begin position="265"/>
        <end position="266"/>
    </location>
    <ligand>
        <name>L-histidine</name>
        <dbReference type="ChEBI" id="CHEBI:57595"/>
    </ligand>
</feature>
<dbReference type="GO" id="GO:0016757">
    <property type="term" value="F:glycosyltransferase activity"/>
    <property type="evidence" value="ECO:0007669"/>
    <property type="project" value="UniProtKB-KW"/>
</dbReference>
<dbReference type="Pfam" id="PF13393">
    <property type="entry name" value="tRNA-synt_His"/>
    <property type="match status" value="1"/>
</dbReference>
<organism evidence="12 13">
    <name type="scientific">Candidatus Merdicola faecigallinarum</name>
    <dbReference type="NCBI Taxonomy" id="2840862"/>
    <lineage>
        <taxon>Bacteria</taxon>
        <taxon>Bacillati</taxon>
        <taxon>Bacillota</taxon>
        <taxon>Clostridia</taxon>
        <taxon>Candidatus Merdicola</taxon>
    </lineage>
</organism>
<keyword evidence="7 9" id="KW-0368">Histidine biosynthesis</keyword>
<comment type="function">
    <text evidence="8 9">Required for the first step of histidine biosynthesis. May allow the feedback regulation of ATP phosphoribosyltransferase activity by histidine.</text>
</comment>
<feature type="binding site" evidence="10">
    <location>
        <position position="123"/>
    </location>
    <ligand>
        <name>L-histidine</name>
        <dbReference type="ChEBI" id="CHEBI:57595"/>
    </ligand>
</feature>
<comment type="caution">
    <text evidence="12">The sequence shown here is derived from an EMBL/GenBank/DDBJ whole genome shotgun (WGS) entry which is preliminary data.</text>
</comment>
<evidence type="ECO:0000256" key="1">
    <source>
        <dbReference type="ARBA" id="ARBA00004496"/>
    </source>
</evidence>
<evidence type="ECO:0000256" key="7">
    <source>
        <dbReference type="ARBA" id="ARBA00023102"/>
    </source>
</evidence>
<dbReference type="InterPro" id="IPR045864">
    <property type="entry name" value="aa-tRNA-synth_II/BPL/LPL"/>
</dbReference>